<protein>
    <submittedName>
        <fullName evidence="1">Uncharacterized protein</fullName>
    </submittedName>
</protein>
<reference evidence="1" key="1">
    <citation type="submission" date="2023-10" db="EMBL/GenBank/DDBJ databases">
        <authorList>
            <person name="Chen Y."/>
            <person name="Shah S."/>
            <person name="Dougan E. K."/>
            <person name="Thang M."/>
            <person name="Chan C."/>
        </authorList>
    </citation>
    <scope>NUCLEOTIDE SEQUENCE [LARGE SCALE GENOMIC DNA]</scope>
</reference>
<accession>A0ABN9PUS7</accession>
<sequence length="112" mass="11614">MEAPGAQDAQNERDLSRSEKLVALAGFPAPSAPDILVVVGEDTIVEFDPLQALAASPAAAVLRAARELLGDGVQLESTRNAACCIRIPGPELQRLGVKKAMASFTGEPTGSM</sequence>
<name>A0ABN9PUS7_9DINO</name>
<proteinExistence type="predicted"/>
<gene>
    <name evidence="1" type="ORF">PCOR1329_LOCUS5214</name>
</gene>
<organism evidence="1 2">
    <name type="scientific">Prorocentrum cordatum</name>
    <dbReference type="NCBI Taxonomy" id="2364126"/>
    <lineage>
        <taxon>Eukaryota</taxon>
        <taxon>Sar</taxon>
        <taxon>Alveolata</taxon>
        <taxon>Dinophyceae</taxon>
        <taxon>Prorocentrales</taxon>
        <taxon>Prorocentraceae</taxon>
        <taxon>Prorocentrum</taxon>
    </lineage>
</organism>
<evidence type="ECO:0000313" key="1">
    <source>
        <dbReference type="EMBL" id="CAK0795569.1"/>
    </source>
</evidence>
<comment type="caution">
    <text evidence="1">The sequence shown here is derived from an EMBL/GenBank/DDBJ whole genome shotgun (WGS) entry which is preliminary data.</text>
</comment>
<keyword evidence="2" id="KW-1185">Reference proteome</keyword>
<dbReference type="Proteomes" id="UP001189429">
    <property type="component" value="Unassembled WGS sequence"/>
</dbReference>
<evidence type="ECO:0000313" key="2">
    <source>
        <dbReference type="Proteomes" id="UP001189429"/>
    </source>
</evidence>
<dbReference type="EMBL" id="CAUYUJ010001370">
    <property type="protein sequence ID" value="CAK0795569.1"/>
    <property type="molecule type" value="Genomic_DNA"/>
</dbReference>